<sequence length="123" mass="13104">MNGEVSEDEKHESGSASVSISSATVKSSSKRVRARSGSSELGAQATRTCSSVTAASQNGSSKGWRSNATAGKIHENYGDRIRPKEMTNCSMLRNASSNSAKLLSTLPLRNNDRQRTLTSLGRN</sequence>
<accession>A0A1D1V3B8</accession>
<protein>
    <submittedName>
        <fullName evidence="2">Uncharacterized protein</fullName>
    </submittedName>
</protein>
<keyword evidence="3" id="KW-1185">Reference proteome</keyword>
<dbReference type="EMBL" id="BDGG01000002">
    <property type="protein sequence ID" value="GAU94107.1"/>
    <property type="molecule type" value="Genomic_DNA"/>
</dbReference>
<name>A0A1D1V3B8_RAMVA</name>
<dbReference type="AlphaFoldDB" id="A0A1D1V3B8"/>
<reference evidence="2 3" key="1">
    <citation type="journal article" date="2016" name="Nat. Commun.">
        <title>Extremotolerant tardigrade genome and improved radiotolerance of human cultured cells by tardigrade-unique protein.</title>
        <authorList>
            <person name="Hashimoto T."/>
            <person name="Horikawa D.D."/>
            <person name="Saito Y."/>
            <person name="Kuwahara H."/>
            <person name="Kozuka-Hata H."/>
            <person name="Shin-I T."/>
            <person name="Minakuchi Y."/>
            <person name="Ohishi K."/>
            <person name="Motoyama A."/>
            <person name="Aizu T."/>
            <person name="Enomoto A."/>
            <person name="Kondo K."/>
            <person name="Tanaka S."/>
            <person name="Hara Y."/>
            <person name="Koshikawa S."/>
            <person name="Sagara H."/>
            <person name="Miura T."/>
            <person name="Yokobori S."/>
            <person name="Miyagawa K."/>
            <person name="Suzuki Y."/>
            <person name="Kubo T."/>
            <person name="Oyama M."/>
            <person name="Kohara Y."/>
            <person name="Fujiyama A."/>
            <person name="Arakawa K."/>
            <person name="Katayama T."/>
            <person name="Toyoda A."/>
            <person name="Kunieda T."/>
        </authorList>
    </citation>
    <scope>NUCLEOTIDE SEQUENCE [LARGE SCALE GENOMIC DNA]</scope>
    <source>
        <strain evidence="2 3">YOKOZUNA-1</strain>
    </source>
</reference>
<evidence type="ECO:0000313" key="3">
    <source>
        <dbReference type="Proteomes" id="UP000186922"/>
    </source>
</evidence>
<feature type="compositionally biased region" description="Low complexity" evidence="1">
    <location>
        <begin position="14"/>
        <end position="27"/>
    </location>
</feature>
<proteinExistence type="predicted"/>
<organism evidence="2 3">
    <name type="scientific">Ramazzottius varieornatus</name>
    <name type="common">Water bear</name>
    <name type="synonym">Tardigrade</name>
    <dbReference type="NCBI Taxonomy" id="947166"/>
    <lineage>
        <taxon>Eukaryota</taxon>
        <taxon>Metazoa</taxon>
        <taxon>Ecdysozoa</taxon>
        <taxon>Tardigrada</taxon>
        <taxon>Eutardigrada</taxon>
        <taxon>Parachela</taxon>
        <taxon>Hypsibioidea</taxon>
        <taxon>Ramazzottiidae</taxon>
        <taxon>Ramazzottius</taxon>
    </lineage>
</organism>
<feature type="compositionally biased region" description="Polar residues" evidence="1">
    <location>
        <begin position="45"/>
        <end position="69"/>
    </location>
</feature>
<dbReference type="Proteomes" id="UP000186922">
    <property type="component" value="Unassembled WGS sequence"/>
</dbReference>
<feature type="region of interest" description="Disordered" evidence="1">
    <location>
        <begin position="1"/>
        <end position="78"/>
    </location>
</feature>
<evidence type="ECO:0000313" key="2">
    <source>
        <dbReference type="EMBL" id="GAU94107.1"/>
    </source>
</evidence>
<evidence type="ECO:0000256" key="1">
    <source>
        <dbReference type="SAM" id="MobiDB-lite"/>
    </source>
</evidence>
<gene>
    <name evidence="2" type="primary">RvY_05938-1</name>
    <name evidence="2" type="synonym">RvY_05938.1</name>
    <name evidence="2" type="ORF">RvY_05938</name>
</gene>
<comment type="caution">
    <text evidence="2">The sequence shown here is derived from an EMBL/GenBank/DDBJ whole genome shotgun (WGS) entry which is preliminary data.</text>
</comment>